<dbReference type="PANTHER" id="PTHR34180:SF1">
    <property type="entry name" value="BETA-ALANYL-DOPAMINE_CARCININE HYDROLASE"/>
    <property type="match status" value="1"/>
</dbReference>
<organism evidence="2 3">
    <name type="scientific">Sorangium cellulosum</name>
    <name type="common">Polyangium cellulosum</name>
    <dbReference type="NCBI Taxonomy" id="56"/>
    <lineage>
        <taxon>Bacteria</taxon>
        <taxon>Pseudomonadati</taxon>
        <taxon>Myxococcota</taxon>
        <taxon>Polyangia</taxon>
        <taxon>Polyangiales</taxon>
        <taxon>Polyangiaceae</taxon>
        <taxon>Sorangium</taxon>
    </lineage>
</organism>
<evidence type="ECO:0000313" key="2">
    <source>
        <dbReference type="EMBL" id="KYF91095.1"/>
    </source>
</evidence>
<name>A0A150SF50_SORCE</name>
<dbReference type="Gene3D" id="3.60.60.10">
    <property type="entry name" value="Penicillin V Acylase, Chain A"/>
    <property type="match status" value="1"/>
</dbReference>
<reference evidence="2 3" key="1">
    <citation type="submission" date="2014-02" db="EMBL/GenBank/DDBJ databases">
        <title>The small core and large imbalanced accessory genome model reveals a collaborative survival strategy of Sorangium cellulosum strains in nature.</title>
        <authorList>
            <person name="Han K."/>
            <person name="Peng R."/>
            <person name="Blom J."/>
            <person name="Li Y.-Z."/>
        </authorList>
    </citation>
    <scope>NUCLEOTIDE SEQUENCE [LARGE SCALE GENOMIC DNA]</scope>
    <source>
        <strain evidence="2 3">So0149</strain>
    </source>
</reference>
<dbReference type="AlphaFoldDB" id="A0A150SF50"/>
<proteinExistence type="predicted"/>
<accession>A0A150SF50</accession>
<sequence>MMTQTGLREVTVSGDALTRGLQHGESLRAEIQQFVGDDFARVNRVRHVPLSPAQLRAVIDAHRRVIEEDVPELARELEGLARGAGIRYEEALLLQLRRELVGAPAGDAGGDCSTIAHCDSRGRWLAQTVDQDGLIADLGIVLRILPEREGLPEILMFTFAGLLGFMGINSFGLGVAINLLTSESEGPGVPPYLLIRRILASSSAEQAVELLNGIRRASARAFTVSGPDRLVCCEFTPRRLRSWSPGSTFLRTNHFLHEDLMPDERLNLFSRNGSRRRLEILTAGLPSAVDDASTFALLSDHSLFPTGLCAHAEGDIRRPDTVAGVILRPEEGTISAVKGHPCSGAPRTFQLSSRALSSCGRVTHRAEVTCS</sequence>
<feature type="domain" description="Peptidase C45 hydrolase" evidence="1">
    <location>
        <begin position="122"/>
        <end position="339"/>
    </location>
</feature>
<dbReference type="Gene3D" id="1.10.10.2120">
    <property type="match status" value="1"/>
</dbReference>
<dbReference type="Proteomes" id="UP000075515">
    <property type="component" value="Unassembled WGS sequence"/>
</dbReference>
<protein>
    <recommendedName>
        <fullName evidence="1">Peptidase C45 hydrolase domain-containing protein</fullName>
    </recommendedName>
</protein>
<dbReference type="NCBIfam" id="NF040521">
    <property type="entry name" value="C45_proenzyme"/>
    <property type="match status" value="1"/>
</dbReference>
<evidence type="ECO:0000313" key="3">
    <source>
        <dbReference type="Proteomes" id="UP000075515"/>
    </source>
</evidence>
<dbReference type="InterPro" id="IPR047794">
    <property type="entry name" value="C45_proenzyme-like"/>
</dbReference>
<dbReference type="Pfam" id="PF03417">
    <property type="entry name" value="AAT"/>
    <property type="match status" value="1"/>
</dbReference>
<comment type="caution">
    <text evidence="2">The sequence shown here is derived from an EMBL/GenBank/DDBJ whole genome shotgun (WGS) entry which is preliminary data.</text>
</comment>
<dbReference type="PANTHER" id="PTHR34180">
    <property type="entry name" value="PEPTIDASE C45"/>
    <property type="match status" value="1"/>
</dbReference>
<dbReference type="EMBL" id="JEMC01002069">
    <property type="protein sequence ID" value="KYF91095.1"/>
    <property type="molecule type" value="Genomic_DNA"/>
</dbReference>
<evidence type="ECO:0000259" key="1">
    <source>
        <dbReference type="Pfam" id="PF03417"/>
    </source>
</evidence>
<dbReference type="InterPro" id="IPR005079">
    <property type="entry name" value="Peptidase_C45_hydrolase"/>
</dbReference>
<dbReference type="InterPro" id="IPR047801">
    <property type="entry name" value="Peptidase_C45"/>
</dbReference>
<gene>
    <name evidence="2" type="ORF">BE18_04650</name>
</gene>